<sequence length="97" mass="10528">MAVISHWPARGWTDEAANRQQAPSRVPLTVQVRRGDSPSRYFSGSLPGADSKALITQEDHMWNLDRMILIPGQPGPLLPGPGRLSEPASTPALPDSF</sequence>
<evidence type="ECO:0000256" key="1">
    <source>
        <dbReference type="SAM" id="MobiDB-lite"/>
    </source>
</evidence>
<reference evidence="2" key="1">
    <citation type="submission" date="2023-06" db="EMBL/GenBank/DDBJ databases">
        <title>Reference genome for the Northern bat (Eptesicus nilssonii), a most northern bat species.</title>
        <authorList>
            <person name="Laine V.N."/>
            <person name="Pulliainen A.T."/>
            <person name="Lilley T.M."/>
        </authorList>
    </citation>
    <scope>NUCLEOTIDE SEQUENCE</scope>
    <source>
        <strain evidence="2">BLF_Eptnil</strain>
        <tissue evidence="2">Kidney</tissue>
    </source>
</reference>
<organism evidence="2 3">
    <name type="scientific">Cnephaeus nilssonii</name>
    <name type="common">Northern bat</name>
    <name type="synonym">Eptesicus nilssonii</name>
    <dbReference type="NCBI Taxonomy" id="3371016"/>
    <lineage>
        <taxon>Eukaryota</taxon>
        <taxon>Metazoa</taxon>
        <taxon>Chordata</taxon>
        <taxon>Craniata</taxon>
        <taxon>Vertebrata</taxon>
        <taxon>Euteleostomi</taxon>
        <taxon>Mammalia</taxon>
        <taxon>Eutheria</taxon>
        <taxon>Laurasiatheria</taxon>
        <taxon>Chiroptera</taxon>
        <taxon>Yangochiroptera</taxon>
        <taxon>Vespertilionidae</taxon>
        <taxon>Cnephaeus</taxon>
    </lineage>
</organism>
<comment type="caution">
    <text evidence="2">The sequence shown here is derived from an EMBL/GenBank/DDBJ whole genome shotgun (WGS) entry which is preliminary data.</text>
</comment>
<feature type="region of interest" description="Disordered" evidence="1">
    <location>
        <begin position="1"/>
        <end position="23"/>
    </location>
</feature>
<protein>
    <submittedName>
        <fullName evidence="2">Uncharacterized protein</fullName>
    </submittedName>
</protein>
<dbReference type="EMBL" id="JAULJE010000020">
    <property type="protein sequence ID" value="KAK1331374.1"/>
    <property type="molecule type" value="Genomic_DNA"/>
</dbReference>
<keyword evidence="3" id="KW-1185">Reference proteome</keyword>
<gene>
    <name evidence="2" type="ORF">QTO34_009327</name>
</gene>
<accession>A0AA40HHK0</accession>
<evidence type="ECO:0000313" key="3">
    <source>
        <dbReference type="Proteomes" id="UP001177744"/>
    </source>
</evidence>
<dbReference type="Proteomes" id="UP001177744">
    <property type="component" value="Unassembled WGS sequence"/>
</dbReference>
<proteinExistence type="predicted"/>
<feature type="region of interest" description="Disordered" evidence="1">
    <location>
        <begin position="73"/>
        <end position="97"/>
    </location>
</feature>
<name>A0AA40HHK0_CNENI</name>
<dbReference type="AlphaFoldDB" id="A0AA40HHK0"/>
<evidence type="ECO:0000313" key="2">
    <source>
        <dbReference type="EMBL" id="KAK1331374.1"/>
    </source>
</evidence>